<evidence type="ECO:0000256" key="1">
    <source>
        <dbReference type="SAM" id="MobiDB-lite"/>
    </source>
</evidence>
<evidence type="ECO:0000313" key="2">
    <source>
        <dbReference type="EMBL" id="MCM6778384.1"/>
    </source>
</evidence>
<dbReference type="Proteomes" id="UP001139157">
    <property type="component" value="Unassembled WGS sequence"/>
</dbReference>
<accession>A0A9X2EDE1</accession>
<reference evidence="2" key="1">
    <citation type="submission" date="2022-06" db="EMBL/GenBank/DDBJ databases">
        <title>Novel species in genus nocardia.</title>
        <authorList>
            <person name="Li F."/>
        </authorList>
    </citation>
    <scope>NUCLEOTIDE SEQUENCE</scope>
    <source>
        <strain evidence="2">CDC141</strain>
    </source>
</reference>
<protein>
    <submittedName>
        <fullName evidence="2">Uncharacterized protein</fullName>
    </submittedName>
</protein>
<name>A0A9X2EDE1_9NOCA</name>
<gene>
    <name evidence="2" type="ORF">NDR86_33335</name>
</gene>
<proteinExistence type="predicted"/>
<dbReference type="EMBL" id="JAMRXG010000021">
    <property type="protein sequence ID" value="MCM6778384.1"/>
    <property type="molecule type" value="Genomic_DNA"/>
</dbReference>
<keyword evidence="3" id="KW-1185">Reference proteome</keyword>
<dbReference type="RefSeq" id="WP_251917890.1">
    <property type="nucleotide sequence ID" value="NZ_JAMRXG010000021.1"/>
</dbReference>
<feature type="region of interest" description="Disordered" evidence="1">
    <location>
        <begin position="16"/>
        <end position="66"/>
    </location>
</feature>
<dbReference type="AlphaFoldDB" id="A0A9X2EDE1"/>
<evidence type="ECO:0000313" key="3">
    <source>
        <dbReference type="Proteomes" id="UP001139157"/>
    </source>
</evidence>
<comment type="caution">
    <text evidence="2">The sequence shown here is derived from an EMBL/GenBank/DDBJ whole genome shotgun (WGS) entry which is preliminary data.</text>
</comment>
<sequence>MLTALKQALRRIFGRKVSVGGPPELGGGGSAGVREPRRPVPPTPHLRGAQNIPPDSDPVSLPGADR</sequence>
<organism evidence="2 3">
    <name type="scientific">Nocardia pulmonis</name>
    <dbReference type="NCBI Taxonomy" id="2951408"/>
    <lineage>
        <taxon>Bacteria</taxon>
        <taxon>Bacillati</taxon>
        <taxon>Actinomycetota</taxon>
        <taxon>Actinomycetes</taxon>
        <taxon>Mycobacteriales</taxon>
        <taxon>Nocardiaceae</taxon>
        <taxon>Nocardia</taxon>
    </lineage>
</organism>